<dbReference type="RefSeq" id="XP_007754798.1">
    <property type="nucleotide sequence ID" value="XM_007756608.1"/>
</dbReference>
<name>W9WV06_9EURO</name>
<feature type="transmembrane region" description="Helical" evidence="1">
    <location>
        <begin position="39"/>
        <end position="60"/>
    </location>
</feature>
<protein>
    <submittedName>
        <fullName evidence="2">Uncharacterized protein</fullName>
    </submittedName>
</protein>
<dbReference type="EMBL" id="AMGW01000002">
    <property type="protein sequence ID" value="EXJ62144.1"/>
    <property type="molecule type" value="Genomic_DNA"/>
</dbReference>
<comment type="caution">
    <text evidence="2">The sequence shown here is derived from an EMBL/GenBank/DDBJ whole genome shotgun (WGS) entry which is preliminary data.</text>
</comment>
<evidence type="ECO:0000313" key="2">
    <source>
        <dbReference type="EMBL" id="EXJ62144.1"/>
    </source>
</evidence>
<proteinExistence type="predicted"/>
<dbReference type="AlphaFoldDB" id="W9WV06"/>
<sequence>MVSFSKPTGSWDLETTLRLLLLLNNGVALALSFASMRPLFMVTGSILGVSIIFNMLVLLSEARPKRPTLTDDDVHKQSPSLLVWGTDGVGVLAFLALYVCTTIETADRDGGWRRMPVLLMAYASIGTLVAL</sequence>
<organism evidence="2 3">
    <name type="scientific">Cladophialophora yegresii CBS 114405</name>
    <dbReference type="NCBI Taxonomy" id="1182544"/>
    <lineage>
        <taxon>Eukaryota</taxon>
        <taxon>Fungi</taxon>
        <taxon>Dikarya</taxon>
        <taxon>Ascomycota</taxon>
        <taxon>Pezizomycotina</taxon>
        <taxon>Eurotiomycetes</taxon>
        <taxon>Chaetothyriomycetidae</taxon>
        <taxon>Chaetothyriales</taxon>
        <taxon>Herpotrichiellaceae</taxon>
        <taxon>Cladophialophora</taxon>
    </lineage>
</organism>
<dbReference type="Proteomes" id="UP000019473">
    <property type="component" value="Unassembled WGS sequence"/>
</dbReference>
<dbReference type="HOGENOM" id="CLU_129963_0_0_1"/>
<evidence type="ECO:0000256" key="1">
    <source>
        <dbReference type="SAM" id="Phobius"/>
    </source>
</evidence>
<keyword evidence="3" id="KW-1185">Reference proteome</keyword>
<reference evidence="2 3" key="1">
    <citation type="submission" date="2013-03" db="EMBL/GenBank/DDBJ databases">
        <title>The Genome Sequence of Cladophialophora yegresii CBS 114405.</title>
        <authorList>
            <consortium name="The Broad Institute Genomics Platform"/>
            <person name="Cuomo C."/>
            <person name="de Hoog S."/>
            <person name="Gorbushina A."/>
            <person name="Walker B."/>
            <person name="Young S.K."/>
            <person name="Zeng Q."/>
            <person name="Gargeya S."/>
            <person name="Fitzgerald M."/>
            <person name="Haas B."/>
            <person name="Abouelleil A."/>
            <person name="Allen A.W."/>
            <person name="Alvarado L."/>
            <person name="Arachchi H.M."/>
            <person name="Berlin A.M."/>
            <person name="Chapman S.B."/>
            <person name="Gainer-Dewar J."/>
            <person name="Goldberg J."/>
            <person name="Griggs A."/>
            <person name="Gujja S."/>
            <person name="Hansen M."/>
            <person name="Howarth C."/>
            <person name="Imamovic A."/>
            <person name="Ireland A."/>
            <person name="Larimer J."/>
            <person name="McCowan C."/>
            <person name="Murphy C."/>
            <person name="Pearson M."/>
            <person name="Poon T.W."/>
            <person name="Priest M."/>
            <person name="Roberts A."/>
            <person name="Saif S."/>
            <person name="Shea T."/>
            <person name="Sisk P."/>
            <person name="Sykes S."/>
            <person name="Wortman J."/>
            <person name="Nusbaum C."/>
            <person name="Birren B."/>
        </authorList>
    </citation>
    <scope>NUCLEOTIDE SEQUENCE [LARGE SCALE GENOMIC DNA]</scope>
    <source>
        <strain evidence="2 3">CBS 114405</strain>
    </source>
</reference>
<gene>
    <name evidence="2" type="ORF">A1O7_02577</name>
</gene>
<feature type="transmembrane region" description="Helical" evidence="1">
    <location>
        <begin position="15"/>
        <end position="34"/>
    </location>
</feature>
<keyword evidence="1" id="KW-0472">Membrane</keyword>
<dbReference type="VEuPathDB" id="FungiDB:A1O7_02577"/>
<keyword evidence="1" id="KW-1133">Transmembrane helix</keyword>
<feature type="transmembrane region" description="Helical" evidence="1">
    <location>
        <begin position="80"/>
        <end position="100"/>
    </location>
</feature>
<keyword evidence="1" id="KW-0812">Transmembrane</keyword>
<evidence type="ECO:0000313" key="3">
    <source>
        <dbReference type="Proteomes" id="UP000019473"/>
    </source>
</evidence>
<dbReference type="OrthoDB" id="4113403at2759"/>
<dbReference type="GeneID" id="19177183"/>
<accession>W9WV06</accession>